<sequence length="416" mass="45240">MIVADFDIKTDVKVELFLPTTTTDYFILGLSELGGTDVLGGSGPFILGLSILGGNDVLSGDTPTGYEWINIECETASVVSSVGGSVDNNLYFQPEASSASITVQSWTYDPTNNPFVRAGSQIRVRLDDGIINETLFSGYLTTVNVSYLPDGPNLITFSAIDGYQRLVNSRIAVLDTSDPVEFPLGYATPLELVSKVCDLTAFTLSPKSQASLGKVKGELVEAATASQFMSDAIQIGLGIVWIDPADGSLVFRPRPSQSIIPLDTYIIGNNHGEPYHLCMSDLEVSLDQSEVFNNLKVSLTSDPATFVITENTDISDLYGVYSQDVNLNTTDIDELTLWADRVFSSPTRHLVKQVSTPTIDRLGDLTEAALFQPGEIVGVKYNTGNISLDEYYTIVQVSHSIDVNNWITTLQLWKEV</sequence>
<gene>
    <name evidence="1" type="ORF">UFOVP545_15</name>
</gene>
<dbReference type="EMBL" id="LR796521">
    <property type="protein sequence ID" value="CAB4149645.1"/>
    <property type="molecule type" value="Genomic_DNA"/>
</dbReference>
<name>A0A6J5MR39_9CAUD</name>
<accession>A0A6J5MR39</accession>
<reference evidence="1" key="1">
    <citation type="submission" date="2020-04" db="EMBL/GenBank/DDBJ databases">
        <authorList>
            <person name="Chiriac C."/>
            <person name="Salcher M."/>
            <person name="Ghai R."/>
            <person name="Kavagutti S V."/>
        </authorList>
    </citation>
    <scope>NUCLEOTIDE SEQUENCE</scope>
</reference>
<evidence type="ECO:0000313" key="1">
    <source>
        <dbReference type="EMBL" id="CAB4149645.1"/>
    </source>
</evidence>
<organism evidence="1">
    <name type="scientific">uncultured Caudovirales phage</name>
    <dbReference type="NCBI Taxonomy" id="2100421"/>
    <lineage>
        <taxon>Viruses</taxon>
        <taxon>Duplodnaviria</taxon>
        <taxon>Heunggongvirae</taxon>
        <taxon>Uroviricota</taxon>
        <taxon>Caudoviricetes</taxon>
        <taxon>Peduoviridae</taxon>
        <taxon>Maltschvirus</taxon>
        <taxon>Maltschvirus maltsch</taxon>
    </lineage>
</organism>
<protein>
    <submittedName>
        <fullName evidence="1">Uncharacterized protein</fullName>
    </submittedName>
</protein>
<proteinExistence type="predicted"/>